<dbReference type="InterPro" id="IPR058533">
    <property type="entry name" value="Cation_efflux_TM"/>
</dbReference>
<feature type="domain" description="Cation efflux protein transmembrane" evidence="7">
    <location>
        <begin position="7"/>
        <end position="182"/>
    </location>
</feature>
<dbReference type="Pfam" id="PF01545">
    <property type="entry name" value="Cation_efflux"/>
    <property type="match status" value="1"/>
</dbReference>
<gene>
    <name evidence="9" type="ORF">Pdsh_01530</name>
    <name evidence="8" type="ORF">Pyrde_0824</name>
</gene>
<dbReference type="GeneID" id="26099164"/>
<dbReference type="Proteomes" id="UP000058613">
    <property type="component" value="Chromosome"/>
</dbReference>
<dbReference type="EMBL" id="CP013011">
    <property type="protein sequence ID" value="ALL00874.1"/>
    <property type="molecule type" value="Genomic_DNA"/>
</dbReference>
<dbReference type="Proteomes" id="UP000196694">
    <property type="component" value="Unassembled WGS sequence"/>
</dbReference>
<dbReference type="KEGG" id="pdl:Pyrde_0824"/>
<keyword evidence="5 6" id="KW-0472">Membrane</keyword>
<dbReference type="STRING" id="1273541.Pyrde_0824"/>
<accession>A0A0P0N2L5</accession>
<keyword evidence="4 6" id="KW-1133">Transmembrane helix</keyword>
<evidence type="ECO:0000256" key="4">
    <source>
        <dbReference type="ARBA" id="ARBA00022989"/>
    </source>
</evidence>
<evidence type="ECO:0000256" key="2">
    <source>
        <dbReference type="ARBA" id="ARBA00022448"/>
    </source>
</evidence>
<dbReference type="RefSeq" id="WP_055408489.1">
    <property type="nucleotide sequence ID" value="NZ_CP013011.1"/>
</dbReference>
<sequence>MLDRGLVAVTLLSLAGAAVKIYGSLFYGSRALLVDALTCVANIAALAAVLWYLHVASAPPDEDHPYGHQRLRYGGALASLSAYMFAAGASTAALMYSISGYTVEEGSTVAALVGGAFYAAAILVARDIDPVLRVYAGFTASELIESGVTAASSWLGASIGYLYDLAGGVIILAYLFHEAVETHHKLMRIFADTAAPQHFYELVEREALLRGLHPIRVRLRMIDERHCSGDLIVAPEKGMPPDVADVLADELQQELHQHGCDVVIHVGLSERRNHSSESREHRGKEARS</sequence>
<dbReference type="Gene3D" id="1.20.1510.10">
    <property type="entry name" value="Cation efflux protein transmembrane domain"/>
    <property type="match status" value="1"/>
</dbReference>
<dbReference type="InterPro" id="IPR027469">
    <property type="entry name" value="Cation_efflux_TMD_sf"/>
</dbReference>
<evidence type="ECO:0000313" key="11">
    <source>
        <dbReference type="Proteomes" id="UP000196694"/>
    </source>
</evidence>
<evidence type="ECO:0000313" key="9">
    <source>
        <dbReference type="EMBL" id="OWJ55502.1"/>
    </source>
</evidence>
<feature type="transmembrane region" description="Helical" evidence="6">
    <location>
        <begin position="73"/>
        <end position="96"/>
    </location>
</feature>
<evidence type="ECO:0000313" key="10">
    <source>
        <dbReference type="Proteomes" id="UP000058613"/>
    </source>
</evidence>
<protein>
    <submittedName>
        <fullName evidence="8">Cobalt-zinc-cadmium resistance protein</fullName>
    </submittedName>
</protein>
<dbReference type="GO" id="GO:0016020">
    <property type="term" value="C:membrane"/>
    <property type="evidence" value="ECO:0007669"/>
    <property type="project" value="UniProtKB-SubCell"/>
</dbReference>
<feature type="transmembrane region" description="Helical" evidence="6">
    <location>
        <begin position="161"/>
        <end position="180"/>
    </location>
</feature>
<dbReference type="PANTHER" id="PTHR43840">
    <property type="entry name" value="MITOCHONDRIAL METAL TRANSPORTER 1-RELATED"/>
    <property type="match status" value="1"/>
</dbReference>
<dbReference type="AlphaFoldDB" id="A0A0P0N2L5"/>
<keyword evidence="2" id="KW-0813">Transport</keyword>
<name>A0A0P0N2L5_9CREN</name>
<evidence type="ECO:0000313" key="8">
    <source>
        <dbReference type="EMBL" id="ALL00874.1"/>
    </source>
</evidence>
<dbReference type="PANTHER" id="PTHR43840:SF15">
    <property type="entry name" value="MITOCHONDRIAL METAL TRANSPORTER 1-RELATED"/>
    <property type="match status" value="1"/>
</dbReference>
<dbReference type="InterPro" id="IPR050291">
    <property type="entry name" value="CDF_Transporter"/>
</dbReference>
<feature type="transmembrane region" description="Helical" evidence="6">
    <location>
        <begin position="108"/>
        <end position="125"/>
    </location>
</feature>
<keyword evidence="11" id="KW-1185">Reference proteome</keyword>
<organism evidence="8 10">
    <name type="scientific">Pyrodictium delaneyi</name>
    <dbReference type="NCBI Taxonomy" id="1273541"/>
    <lineage>
        <taxon>Archaea</taxon>
        <taxon>Thermoproteota</taxon>
        <taxon>Thermoprotei</taxon>
        <taxon>Desulfurococcales</taxon>
        <taxon>Pyrodictiaceae</taxon>
        <taxon>Pyrodictium</taxon>
    </lineage>
</organism>
<comment type="subcellular location">
    <subcellularLocation>
        <location evidence="1">Membrane</location>
        <topology evidence="1">Multi-pass membrane protein</topology>
    </subcellularLocation>
</comment>
<reference evidence="8 10" key="1">
    <citation type="submission" date="2015-10" db="EMBL/GenBank/DDBJ databases">
        <title>Complete genome sequence of hyperthermophilic archaeon Pyrodictium delaneyi Su06.</title>
        <authorList>
            <person name="Jung J.-H."/>
            <person name="Lin J."/>
            <person name="Holden J.F."/>
            <person name="Park C.-S."/>
        </authorList>
    </citation>
    <scope>NUCLEOTIDE SEQUENCE [LARGE SCALE GENOMIC DNA]</scope>
    <source>
        <strain evidence="8 10">Su06</strain>
    </source>
</reference>
<proteinExistence type="predicted"/>
<feature type="transmembrane region" description="Helical" evidence="6">
    <location>
        <begin position="33"/>
        <end position="53"/>
    </location>
</feature>
<dbReference type="PATRIC" id="fig|1273541.4.peg.891"/>
<keyword evidence="3 6" id="KW-0812">Transmembrane</keyword>
<dbReference type="OrthoDB" id="8907at2157"/>
<evidence type="ECO:0000256" key="5">
    <source>
        <dbReference type="ARBA" id="ARBA00023136"/>
    </source>
</evidence>
<evidence type="ECO:0000259" key="7">
    <source>
        <dbReference type="Pfam" id="PF01545"/>
    </source>
</evidence>
<evidence type="ECO:0000256" key="3">
    <source>
        <dbReference type="ARBA" id="ARBA00022692"/>
    </source>
</evidence>
<evidence type="ECO:0000256" key="6">
    <source>
        <dbReference type="SAM" id="Phobius"/>
    </source>
</evidence>
<dbReference type="SUPFAM" id="SSF161111">
    <property type="entry name" value="Cation efflux protein transmembrane domain-like"/>
    <property type="match status" value="1"/>
</dbReference>
<evidence type="ECO:0000256" key="1">
    <source>
        <dbReference type="ARBA" id="ARBA00004141"/>
    </source>
</evidence>
<reference evidence="9 11" key="2">
    <citation type="submission" date="2017-05" db="EMBL/GenBank/DDBJ databases">
        <title>The draft genome of the hyperthermophilic archaeon 'Pyrodictium delaneyi strain Hulk', an iron and nitrate reducer, reveals the capacity for sulfate reduction.</title>
        <authorList>
            <person name="Demey L.M."/>
            <person name="Miller C."/>
            <person name="Manzella M."/>
            <person name="Reguera G."/>
            <person name="Kashefi K."/>
        </authorList>
    </citation>
    <scope>NUCLEOTIDE SEQUENCE [LARGE SCALE GENOMIC DNA]</scope>
    <source>
        <strain evidence="9 11">Hulk</strain>
    </source>
</reference>
<dbReference type="EMBL" id="NCQP01000001">
    <property type="protein sequence ID" value="OWJ55502.1"/>
    <property type="molecule type" value="Genomic_DNA"/>
</dbReference>
<dbReference type="GO" id="GO:0008324">
    <property type="term" value="F:monoatomic cation transmembrane transporter activity"/>
    <property type="evidence" value="ECO:0007669"/>
    <property type="project" value="InterPro"/>
</dbReference>